<dbReference type="InterPro" id="IPR043502">
    <property type="entry name" value="DNA/RNA_pol_sf"/>
</dbReference>
<gene>
    <name evidence="2" type="ORF">E6C27_scaffold908G00870</name>
</gene>
<dbReference type="OrthoDB" id="1938712at2759"/>
<dbReference type="PANTHER" id="PTHR37984">
    <property type="entry name" value="PROTEIN CBG26694"/>
    <property type="match status" value="1"/>
</dbReference>
<name>A0A5A7TV11_CUCMM</name>
<comment type="caution">
    <text evidence="2">The sequence shown here is derived from an EMBL/GenBank/DDBJ whole genome shotgun (WGS) entry which is preliminary data.</text>
</comment>
<dbReference type="Gene3D" id="1.10.340.70">
    <property type="match status" value="1"/>
</dbReference>
<evidence type="ECO:0000313" key="2">
    <source>
        <dbReference type="EMBL" id="KAA0047292.1"/>
    </source>
</evidence>
<organism evidence="2 3">
    <name type="scientific">Cucumis melo var. makuwa</name>
    <name type="common">Oriental melon</name>
    <dbReference type="NCBI Taxonomy" id="1194695"/>
    <lineage>
        <taxon>Eukaryota</taxon>
        <taxon>Viridiplantae</taxon>
        <taxon>Streptophyta</taxon>
        <taxon>Embryophyta</taxon>
        <taxon>Tracheophyta</taxon>
        <taxon>Spermatophyta</taxon>
        <taxon>Magnoliopsida</taxon>
        <taxon>eudicotyledons</taxon>
        <taxon>Gunneridae</taxon>
        <taxon>Pentapetalae</taxon>
        <taxon>rosids</taxon>
        <taxon>fabids</taxon>
        <taxon>Cucurbitales</taxon>
        <taxon>Cucurbitaceae</taxon>
        <taxon>Benincaseae</taxon>
        <taxon>Cucumis</taxon>
    </lineage>
</organism>
<dbReference type="InterPro" id="IPR043128">
    <property type="entry name" value="Rev_trsase/Diguanyl_cyclase"/>
</dbReference>
<proteinExistence type="predicted"/>
<dbReference type="GO" id="GO:0003964">
    <property type="term" value="F:RNA-directed DNA polymerase activity"/>
    <property type="evidence" value="ECO:0007669"/>
    <property type="project" value="UniProtKB-KW"/>
</dbReference>
<keyword evidence="2" id="KW-0808">Transferase</keyword>
<dbReference type="Gene3D" id="3.30.70.270">
    <property type="match status" value="1"/>
</dbReference>
<protein>
    <submittedName>
        <fullName evidence="2">Reverse transcriptase</fullName>
    </submittedName>
</protein>
<dbReference type="InterPro" id="IPR050951">
    <property type="entry name" value="Retrovirus_Pol_polyprotein"/>
</dbReference>
<dbReference type="PANTHER" id="PTHR37984:SF5">
    <property type="entry name" value="PROTEIN NYNRIN-LIKE"/>
    <property type="match status" value="1"/>
</dbReference>
<dbReference type="EMBL" id="SSTE01013279">
    <property type="protein sequence ID" value="KAA0047292.1"/>
    <property type="molecule type" value="Genomic_DNA"/>
</dbReference>
<evidence type="ECO:0000259" key="1">
    <source>
        <dbReference type="Pfam" id="PF17921"/>
    </source>
</evidence>
<sequence>MDDFDVVLGLEFLLETRLKMILAMQLKKGLTRDELTFMAIPLDPSENQGETVPKDIICVLEKYRDVMPIVCPNLRSGYYQVRCAEGDEPKTTCVIRYRSFEFLVMPFSFTNASTTFCTLMNQSVAKLGWKKGRLMRYVTGQYQNQFQSYAPSSECQAAFNGLKQAMMEGPVLGITDVAKPFEVETDVSNYALGRTYALLKKSYFWQKMRDDVMQYTKTCLICQQDKVEKVKVTGLLNPLPVPARPWESVSMDFITHLPKAGDFKAILVIVY</sequence>
<evidence type="ECO:0000313" key="3">
    <source>
        <dbReference type="Proteomes" id="UP000321393"/>
    </source>
</evidence>
<feature type="domain" description="Integrase zinc-binding" evidence="1">
    <location>
        <begin position="194"/>
        <end position="226"/>
    </location>
</feature>
<dbReference type="InterPro" id="IPR041588">
    <property type="entry name" value="Integrase_H2C2"/>
</dbReference>
<accession>A0A5A7TV11</accession>
<dbReference type="Proteomes" id="UP000321393">
    <property type="component" value="Unassembled WGS sequence"/>
</dbReference>
<dbReference type="Pfam" id="PF17921">
    <property type="entry name" value="Integrase_H2C2"/>
    <property type="match status" value="1"/>
</dbReference>
<keyword evidence="2" id="KW-0695">RNA-directed DNA polymerase</keyword>
<dbReference type="SUPFAM" id="SSF56672">
    <property type="entry name" value="DNA/RNA polymerases"/>
    <property type="match status" value="1"/>
</dbReference>
<keyword evidence="2" id="KW-0548">Nucleotidyltransferase</keyword>
<reference evidence="2 3" key="1">
    <citation type="submission" date="2019-08" db="EMBL/GenBank/DDBJ databases">
        <title>Draft genome sequences of two oriental melons (Cucumis melo L. var makuwa).</title>
        <authorList>
            <person name="Kwon S.-Y."/>
        </authorList>
    </citation>
    <scope>NUCLEOTIDE SEQUENCE [LARGE SCALE GENOMIC DNA]</scope>
    <source>
        <strain evidence="3">cv. SW 3</strain>
        <tissue evidence="2">Leaf</tissue>
    </source>
</reference>
<dbReference type="Gene3D" id="3.10.10.10">
    <property type="entry name" value="HIV Type 1 Reverse Transcriptase, subunit A, domain 1"/>
    <property type="match status" value="1"/>
</dbReference>
<dbReference type="AlphaFoldDB" id="A0A5A7TV11"/>